<gene>
    <name evidence="2" type="ORF">ABID46_000363</name>
</gene>
<keyword evidence="1" id="KW-0732">Signal</keyword>
<name>A0ABV2LQF9_9FLAO</name>
<accession>A0ABV2LQF9</accession>
<evidence type="ECO:0000313" key="3">
    <source>
        <dbReference type="Proteomes" id="UP001549146"/>
    </source>
</evidence>
<dbReference type="EMBL" id="JBEPMO010000001">
    <property type="protein sequence ID" value="MET3730811.1"/>
    <property type="molecule type" value="Genomic_DNA"/>
</dbReference>
<reference evidence="2 3" key="1">
    <citation type="submission" date="2024-06" db="EMBL/GenBank/DDBJ databases">
        <title>Genomic Encyclopedia of Type Strains, Phase IV (KMG-IV): sequencing the most valuable type-strain genomes for metagenomic binning, comparative biology and taxonomic classification.</title>
        <authorList>
            <person name="Goeker M."/>
        </authorList>
    </citation>
    <scope>NUCLEOTIDE SEQUENCE [LARGE SCALE GENOMIC DNA]</scope>
    <source>
        <strain evidence="2 3">DSM 29388</strain>
    </source>
</reference>
<comment type="caution">
    <text evidence="2">The sequence shown here is derived from an EMBL/GenBank/DDBJ whole genome shotgun (WGS) entry which is preliminary data.</text>
</comment>
<evidence type="ECO:0000313" key="2">
    <source>
        <dbReference type="EMBL" id="MET3730811.1"/>
    </source>
</evidence>
<dbReference type="InterPro" id="IPR011250">
    <property type="entry name" value="OMP/PagP_B-barrel"/>
</dbReference>
<feature type="chain" id="PRO_5045139168" description="Outer membrane protein beta-barrel domain-containing protein" evidence="1">
    <location>
        <begin position="20"/>
        <end position="232"/>
    </location>
</feature>
<protein>
    <recommendedName>
        <fullName evidence="4">Outer membrane protein beta-barrel domain-containing protein</fullName>
    </recommendedName>
</protein>
<proteinExistence type="predicted"/>
<dbReference type="RefSeq" id="WP_354506333.1">
    <property type="nucleotide sequence ID" value="NZ_JBEPMO010000001.1"/>
</dbReference>
<evidence type="ECO:0008006" key="4">
    <source>
        <dbReference type="Google" id="ProtNLM"/>
    </source>
</evidence>
<evidence type="ECO:0000256" key="1">
    <source>
        <dbReference type="SAM" id="SignalP"/>
    </source>
</evidence>
<dbReference type="Proteomes" id="UP001549146">
    <property type="component" value="Unassembled WGS sequence"/>
</dbReference>
<keyword evidence="3" id="KW-1185">Reference proteome</keyword>
<dbReference type="SUPFAM" id="SSF56925">
    <property type="entry name" value="OMPA-like"/>
    <property type="match status" value="1"/>
</dbReference>
<organism evidence="2 3">
    <name type="scientific">Moheibacter stercoris</name>
    <dbReference type="NCBI Taxonomy" id="1628251"/>
    <lineage>
        <taxon>Bacteria</taxon>
        <taxon>Pseudomonadati</taxon>
        <taxon>Bacteroidota</taxon>
        <taxon>Flavobacteriia</taxon>
        <taxon>Flavobacteriales</taxon>
        <taxon>Weeksellaceae</taxon>
        <taxon>Moheibacter</taxon>
    </lineage>
</organism>
<sequence>MKKITLGLVLAMACMGVKAQLLNEVKNMAVAESQEMTGNALSDVTDGAVDRIMDGDVVWGIRANGLINTTSLGDLENAKNLSNHGFNVGVSARFNFDDSDLFVNPELYYTHLGNGRLDLPILGGYQISDTFAIIAGPTLAYIFSDNSESDLVEAGTGAMDGSLSMEGISSKLTFGYQAGLQAYFNNFVISAKYDGSFTGQVVDIVNTASGAKLQEEVRTSFISIGIGYNFGF</sequence>
<feature type="signal peptide" evidence="1">
    <location>
        <begin position="1"/>
        <end position="19"/>
    </location>
</feature>